<evidence type="ECO:0000313" key="2">
    <source>
        <dbReference type="EMBL" id="MFC3303517.1"/>
    </source>
</evidence>
<comment type="caution">
    <text evidence="2">The sequence shown here is derived from an EMBL/GenBank/DDBJ whole genome shotgun (WGS) entry which is preliminary data.</text>
</comment>
<gene>
    <name evidence="2" type="ORF">ACFONP_12335</name>
</gene>
<sequence length="205" mass="21794">MVRVGFHDVPFPAAVALGAVGGPIRKTDIVRTGSGAEVRRARWSGSLRRWDISLGIRNFAEAEEVLSFFEAREGRRHAFPFGDPLDHSSAVGGIAPSPIDQVIGTGDGVQTTFALTKRYGGVTRPIELARIGSVRVAIDGVETQSFSLVRERNAVVFDTPPPAGAAVSAGFLFDTPARFEDDSLRLQLGAKGASVPAIGLVEVRL</sequence>
<accession>A0ABV7MF22</accession>
<dbReference type="Pfam" id="PF09343">
    <property type="entry name" value="DUF2460"/>
    <property type="match status" value="1"/>
</dbReference>
<dbReference type="RefSeq" id="WP_189576161.1">
    <property type="nucleotide sequence ID" value="NZ_BMXU01000002.1"/>
</dbReference>
<name>A0ABV7MF22_9PROT</name>
<dbReference type="EMBL" id="JBHRVA010000003">
    <property type="protein sequence ID" value="MFC3303517.1"/>
    <property type="molecule type" value="Genomic_DNA"/>
</dbReference>
<dbReference type="InterPro" id="IPR011740">
    <property type="entry name" value="DUF2460"/>
</dbReference>
<keyword evidence="3" id="KW-1185">Reference proteome</keyword>
<dbReference type="Proteomes" id="UP001595607">
    <property type="component" value="Unassembled WGS sequence"/>
</dbReference>
<reference evidence="3" key="1">
    <citation type="journal article" date="2019" name="Int. J. Syst. Evol. Microbiol.">
        <title>The Global Catalogue of Microorganisms (GCM) 10K type strain sequencing project: providing services to taxonomists for standard genome sequencing and annotation.</title>
        <authorList>
            <consortium name="The Broad Institute Genomics Platform"/>
            <consortium name="The Broad Institute Genome Sequencing Center for Infectious Disease"/>
            <person name="Wu L."/>
            <person name="Ma J."/>
        </authorList>
    </citation>
    <scope>NUCLEOTIDE SEQUENCE [LARGE SCALE GENOMIC DNA]</scope>
    <source>
        <strain evidence="3">KCTC 22245</strain>
    </source>
</reference>
<evidence type="ECO:0000313" key="3">
    <source>
        <dbReference type="Proteomes" id="UP001595607"/>
    </source>
</evidence>
<evidence type="ECO:0000259" key="1">
    <source>
        <dbReference type="Pfam" id="PF09343"/>
    </source>
</evidence>
<dbReference type="NCBIfam" id="TIGR02217">
    <property type="entry name" value="chp_TIGR02217"/>
    <property type="match status" value="1"/>
</dbReference>
<proteinExistence type="predicted"/>
<protein>
    <submittedName>
        <fullName evidence="2">TIGR02217 family protein</fullName>
    </submittedName>
</protein>
<feature type="domain" description="DUF2460" evidence="1">
    <location>
        <begin position="7"/>
        <end position="204"/>
    </location>
</feature>
<organism evidence="2 3">
    <name type="scientific">Parvularcula lutaonensis</name>
    <dbReference type="NCBI Taxonomy" id="491923"/>
    <lineage>
        <taxon>Bacteria</taxon>
        <taxon>Pseudomonadati</taxon>
        <taxon>Pseudomonadota</taxon>
        <taxon>Alphaproteobacteria</taxon>
        <taxon>Parvularculales</taxon>
        <taxon>Parvularculaceae</taxon>
        <taxon>Parvularcula</taxon>
    </lineage>
</organism>